<dbReference type="PROSITE" id="PS00455">
    <property type="entry name" value="AMP_BINDING"/>
    <property type="match status" value="1"/>
</dbReference>
<dbReference type="SUPFAM" id="SSF47336">
    <property type="entry name" value="ACP-like"/>
    <property type="match status" value="1"/>
</dbReference>
<dbReference type="EMBL" id="JGYG01000005">
    <property type="protein sequence ID" value="KFI29569.1"/>
    <property type="molecule type" value="Genomic_DNA"/>
</dbReference>
<dbReference type="FunFam" id="3.40.50.12780:FF:000012">
    <property type="entry name" value="Non-ribosomal peptide synthetase"/>
    <property type="match status" value="1"/>
</dbReference>
<gene>
    <name evidence="4" type="ORF">CN97_15525</name>
</gene>
<dbReference type="Gene3D" id="3.40.50.980">
    <property type="match status" value="2"/>
</dbReference>
<dbReference type="InterPro" id="IPR000873">
    <property type="entry name" value="AMP-dep_synth/lig_dom"/>
</dbReference>
<evidence type="ECO:0000313" key="5">
    <source>
        <dbReference type="Proteomes" id="UP000028826"/>
    </source>
</evidence>
<dbReference type="InterPro" id="IPR001031">
    <property type="entry name" value="Thioesterase"/>
</dbReference>
<dbReference type="PROSITE" id="PS50075">
    <property type="entry name" value="CARRIER"/>
    <property type="match status" value="1"/>
</dbReference>
<protein>
    <submittedName>
        <fullName evidence="4">Enterobactin synthase</fullName>
    </submittedName>
</protein>
<dbReference type="Gene3D" id="3.30.300.30">
    <property type="match status" value="1"/>
</dbReference>
<evidence type="ECO:0000313" key="4">
    <source>
        <dbReference type="EMBL" id="KFI29569.1"/>
    </source>
</evidence>
<dbReference type="OrthoDB" id="9803968at2"/>
<dbReference type="FunFam" id="3.30.300.30:FF:000010">
    <property type="entry name" value="Enterobactin synthetase component F"/>
    <property type="match status" value="1"/>
</dbReference>
<dbReference type="GO" id="GO:0005829">
    <property type="term" value="C:cytosol"/>
    <property type="evidence" value="ECO:0007669"/>
    <property type="project" value="TreeGrafter"/>
</dbReference>
<dbReference type="SUPFAM" id="SSF52777">
    <property type="entry name" value="CoA-dependent acyltransferases"/>
    <property type="match status" value="2"/>
</dbReference>
<dbReference type="eggNOG" id="COG1020">
    <property type="taxonomic scope" value="Bacteria"/>
</dbReference>
<dbReference type="SMART" id="SM00824">
    <property type="entry name" value="PKS_TE"/>
    <property type="match status" value="1"/>
</dbReference>
<dbReference type="InterPro" id="IPR020806">
    <property type="entry name" value="PKS_PP-bd"/>
</dbReference>
<dbReference type="InterPro" id="IPR023213">
    <property type="entry name" value="CAT-like_dom_sf"/>
</dbReference>
<comment type="caution">
    <text evidence="4">The sequence shown here is derived from an EMBL/GenBank/DDBJ whole genome shotgun (WGS) entry which is preliminary data.</text>
</comment>
<dbReference type="InterPro" id="IPR045851">
    <property type="entry name" value="AMP-bd_C_sf"/>
</dbReference>
<dbReference type="SMART" id="SM00823">
    <property type="entry name" value="PKS_PP"/>
    <property type="match status" value="1"/>
</dbReference>
<dbReference type="Gene3D" id="3.30.559.30">
    <property type="entry name" value="Nonribosomal peptide synthetase, condensation domain"/>
    <property type="match status" value="1"/>
</dbReference>
<dbReference type="Proteomes" id="UP000028826">
    <property type="component" value="Unassembled WGS sequence"/>
</dbReference>
<dbReference type="PANTHER" id="PTHR45527">
    <property type="entry name" value="NONRIBOSOMAL PEPTIDE SYNTHETASE"/>
    <property type="match status" value="1"/>
</dbReference>
<reference evidence="4 5" key="1">
    <citation type="submission" date="2014-03" db="EMBL/GenBank/DDBJ databases">
        <title>Genome of Haematobacter massiliensis CCUG 47968.</title>
        <authorList>
            <person name="Wang D."/>
            <person name="Wang G."/>
        </authorList>
    </citation>
    <scope>NUCLEOTIDE SEQUENCE [LARGE SCALE GENOMIC DNA]</scope>
    <source>
        <strain evidence="4 5">CCUG 47968</strain>
    </source>
</reference>
<dbReference type="CDD" id="cd17646">
    <property type="entry name" value="A_NRPS_AB3403-like"/>
    <property type="match status" value="1"/>
</dbReference>
<dbReference type="GO" id="GO:0009366">
    <property type="term" value="C:enterobactin synthetase complex"/>
    <property type="evidence" value="ECO:0007669"/>
    <property type="project" value="TreeGrafter"/>
</dbReference>
<dbReference type="STRING" id="195105.CN97_15525"/>
<comment type="cofactor">
    <cofactor evidence="1">
        <name>pantetheine 4'-phosphate</name>
        <dbReference type="ChEBI" id="CHEBI:47942"/>
    </cofactor>
</comment>
<organism evidence="4 5">
    <name type="scientific">Haematobacter massiliensis</name>
    <dbReference type="NCBI Taxonomy" id="195105"/>
    <lineage>
        <taxon>Bacteria</taxon>
        <taxon>Pseudomonadati</taxon>
        <taxon>Pseudomonadota</taxon>
        <taxon>Alphaproteobacteria</taxon>
        <taxon>Rhodobacterales</taxon>
        <taxon>Paracoccaceae</taxon>
        <taxon>Haematobacter</taxon>
    </lineage>
</organism>
<dbReference type="InterPro" id="IPR010071">
    <property type="entry name" value="AA_adenyl_dom"/>
</dbReference>
<proteinExistence type="predicted"/>
<dbReference type="FunFam" id="3.40.50.980:FF:000002">
    <property type="entry name" value="Enterobactin synthetase component F"/>
    <property type="match status" value="1"/>
</dbReference>
<dbReference type="PANTHER" id="PTHR45527:SF1">
    <property type="entry name" value="FATTY ACID SYNTHASE"/>
    <property type="match status" value="1"/>
</dbReference>
<evidence type="ECO:0000256" key="2">
    <source>
        <dbReference type="ARBA" id="ARBA00022450"/>
    </source>
</evidence>
<evidence type="ECO:0000256" key="3">
    <source>
        <dbReference type="ARBA" id="ARBA00022553"/>
    </source>
</evidence>
<dbReference type="Pfam" id="PF00501">
    <property type="entry name" value="AMP-binding"/>
    <property type="match status" value="1"/>
</dbReference>
<dbReference type="GO" id="GO:0031177">
    <property type="term" value="F:phosphopantetheine binding"/>
    <property type="evidence" value="ECO:0007669"/>
    <property type="project" value="InterPro"/>
</dbReference>
<dbReference type="SUPFAM" id="SSF53474">
    <property type="entry name" value="alpha/beta-Hydrolases"/>
    <property type="match status" value="1"/>
</dbReference>
<evidence type="ECO:0000256" key="1">
    <source>
        <dbReference type="ARBA" id="ARBA00001957"/>
    </source>
</evidence>
<dbReference type="GO" id="GO:0009239">
    <property type="term" value="P:enterobactin biosynthetic process"/>
    <property type="evidence" value="ECO:0007669"/>
    <property type="project" value="TreeGrafter"/>
</dbReference>
<dbReference type="Gene3D" id="3.40.50.1820">
    <property type="entry name" value="alpha/beta hydrolase"/>
    <property type="match status" value="1"/>
</dbReference>
<keyword evidence="3" id="KW-0597">Phosphoprotein</keyword>
<accession>A0A086Y5L9</accession>
<dbReference type="Pfam" id="PF00550">
    <property type="entry name" value="PP-binding"/>
    <property type="match status" value="1"/>
</dbReference>
<dbReference type="Gene3D" id="2.30.38.10">
    <property type="entry name" value="Luciferase, Domain 3"/>
    <property type="match status" value="1"/>
</dbReference>
<dbReference type="InterPro" id="IPR025110">
    <property type="entry name" value="AMP-bd_C"/>
</dbReference>
<sequence>MTDQSLLPPAVPGQDHSLTEAQEGLWYAQALDPANPILNTGQYLELTGILDLTALRAAVARTIRETEALHLRFRATPEGPVQWRHSEGPALTIMDLTHSADAETEARRLMKTDSDRPLNLAAEPVAAFTLFRLPDGRHLLYERIHHLACDGYGMVLITNRIGEHYSALVTGAPPPAAFPALARALEEDADYRSSPRRKVDRDWWRQTLADLPEVTGPAPGRAVSGHTFLRHSRWLSDALQAELTAFAARHRLTWPDVLTGLAGAYLARWSDGEVVLGVPFMARMGSKAARLPCTVMNVLPLRLTADEDALLPDWLTGVAKQLLQSRRHGRYRSEQLRRDLGLIGGARRLYGPLVNVQPFDLPPVFAGLEVGLHILGAGAVDDLTMTFRGDARSGLLFEIDANPDLYTAEEIAAHSDRMVAFLQNGLSAERLADVATATREEIDLQDARAEAARVPLPETTLTALIETQMAATPDAPAITFGSSTLTYAELKRRSDALAAELARLGAGSERIVAVALERSAELPVALVGILRAGAAYLPLDLEHPPRRIARILEMAAPVVVLTTAENAGLFPPGTPLLLVSDWPAQGEAPRSEVAADNMTYVIFTSGSTGEPKGVVIEHRAIVNRLLWMREHYGIGSDDRILQKTPATFDVSVWEFFLPLIAGAELVMAPPGAHRDPAAIAAAIRRHGITTLHFVPSMLSAFLAVPASEGVSLRRVFCSGEELTAEQRDRFHRRISAELHNLYGPTEAAVDVSYWPAPAADRTNPLPIGFPVWNTRLDVLDDRMRPVPPGLAGHLYLGGVQLARGYLGRPDLTDARFLADPRHPGGRLYATGDLARLRPDGAVVYLGRSDQQVKVRGLRIELGEIEAAIMATGLAREAVVVAREDHAGEKRLVTYLVPTDSYAPGALMPRLAAQLPAYMVPAAEVPLDALPVTANGKLDRKSLPVPNFVATGRPVQTPTETLLANLFAEVLHLHGPLPAEADFFALGGDSLLAVRLALRIEEETGRDCGLGTVFEHPVLSSLAAALDAARPRDDGLGPVLLLADGDTERSPLFVIHPAGGIAWGYRALARHIAPERRVWGLQHPGLDPDEPMPESLAALARRYILRVSELQPEGVVHLAGWSVGGLIAQEMAVALTQIGRETGLVALLDSYPADCWRDEPDPDPVAALRALLAIAGYDPEAYPELATREAVVAFLRAGDTALGSLPERTLDGVVRTVTDTNRLVRNHYHTPLPATITHIRAAQDHAGRPLRPEMWHAYAETLDLLDAPCLHSQMTSPEISALIGPELVRRIREFD</sequence>
<dbReference type="SUPFAM" id="SSF56801">
    <property type="entry name" value="Acetyl-CoA synthetase-like"/>
    <property type="match status" value="1"/>
</dbReference>
<dbReference type="InterPro" id="IPR009081">
    <property type="entry name" value="PP-bd_ACP"/>
</dbReference>
<dbReference type="GO" id="GO:0047527">
    <property type="term" value="F:2,3-dihydroxybenzoate-serine ligase activity"/>
    <property type="evidence" value="ECO:0007669"/>
    <property type="project" value="TreeGrafter"/>
</dbReference>
<keyword evidence="5" id="KW-1185">Reference proteome</keyword>
<dbReference type="InterPro" id="IPR020845">
    <property type="entry name" value="AMP-binding_CS"/>
</dbReference>
<dbReference type="RefSeq" id="WP_051911107.1">
    <property type="nucleotide sequence ID" value="NZ_CP035511.1"/>
</dbReference>
<dbReference type="InterPro" id="IPR020802">
    <property type="entry name" value="TesA-like"/>
</dbReference>
<dbReference type="FunFam" id="3.40.50.980:FF:000001">
    <property type="entry name" value="Non-ribosomal peptide synthetase"/>
    <property type="match status" value="1"/>
</dbReference>
<dbReference type="GO" id="GO:0043041">
    <property type="term" value="P:amino acid activation for nonribosomal peptide biosynthetic process"/>
    <property type="evidence" value="ECO:0007669"/>
    <property type="project" value="TreeGrafter"/>
</dbReference>
<dbReference type="Gene3D" id="3.30.559.10">
    <property type="entry name" value="Chloramphenicol acetyltransferase-like domain"/>
    <property type="match status" value="1"/>
</dbReference>
<dbReference type="InterPro" id="IPR036736">
    <property type="entry name" value="ACP-like_sf"/>
</dbReference>
<dbReference type="NCBIfam" id="TIGR01733">
    <property type="entry name" value="AA-adenyl-dom"/>
    <property type="match status" value="1"/>
</dbReference>
<dbReference type="Pfam" id="PF13193">
    <property type="entry name" value="AMP-binding_C"/>
    <property type="match status" value="1"/>
</dbReference>
<name>A0A086Y5L9_9RHOB</name>
<keyword evidence="2" id="KW-0596">Phosphopantetheine</keyword>
<dbReference type="Pfam" id="PF00975">
    <property type="entry name" value="Thioesterase"/>
    <property type="match status" value="1"/>
</dbReference>
<dbReference type="InterPro" id="IPR001242">
    <property type="entry name" value="Condensation_dom"/>
</dbReference>
<dbReference type="InterPro" id="IPR029058">
    <property type="entry name" value="AB_hydrolase_fold"/>
</dbReference>
<dbReference type="Pfam" id="PF00668">
    <property type="entry name" value="Condensation"/>
    <property type="match status" value="1"/>
</dbReference>